<feature type="region of interest" description="Disordered" evidence="1">
    <location>
        <begin position="208"/>
        <end position="245"/>
    </location>
</feature>
<dbReference type="Proteomes" id="UP000601435">
    <property type="component" value="Unassembled WGS sequence"/>
</dbReference>
<keyword evidence="3" id="KW-1185">Reference proteome</keyword>
<accession>A0A813BMZ7</accession>
<organism evidence="2 3">
    <name type="scientific">Symbiodinium necroappetens</name>
    <dbReference type="NCBI Taxonomy" id="1628268"/>
    <lineage>
        <taxon>Eukaryota</taxon>
        <taxon>Sar</taxon>
        <taxon>Alveolata</taxon>
        <taxon>Dinophyceae</taxon>
        <taxon>Suessiales</taxon>
        <taxon>Symbiodiniaceae</taxon>
        <taxon>Symbiodinium</taxon>
    </lineage>
</organism>
<feature type="non-terminal residue" evidence="2">
    <location>
        <position position="1"/>
    </location>
</feature>
<gene>
    <name evidence="2" type="ORF">SNEC2469_LOCUS31151</name>
</gene>
<feature type="compositionally biased region" description="Low complexity" evidence="1">
    <location>
        <begin position="208"/>
        <end position="222"/>
    </location>
</feature>
<feature type="non-terminal residue" evidence="2">
    <location>
        <position position="245"/>
    </location>
</feature>
<evidence type="ECO:0000313" key="2">
    <source>
        <dbReference type="EMBL" id="CAE7912910.1"/>
    </source>
</evidence>
<dbReference type="EMBL" id="CAJNJA010074526">
    <property type="protein sequence ID" value="CAE7912910.1"/>
    <property type="molecule type" value="Genomic_DNA"/>
</dbReference>
<evidence type="ECO:0000256" key="1">
    <source>
        <dbReference type="SAM" id="MobiDB-lite"/>
    </source>
</evidence>
<comment type="caution">
    <text evidence="2">The sequence shown here is derived from an EMBL/GenBank/DDBJ whole genome shotgun (WGS) entry which is preliminary data.</text>
</comment>
<evidence type="ECO:0000313" key="3">
    <source>
        <dbReference type="Proteomes" id="UP000601435"/>
    </source>
</evidence>
<reference evidence="2" key="1">
    <citation type="submission" date="2021-02" db="EMBL/GenBank/DDBJ databases">
        <authorList>
            <person name="Dougan E. K."/>
            <person name="Rhodes N."/>
            <person name="Thang M."/>
            <person name="Chan C."/>
        </authorList>
    </citation>
    <scope>NUCLEOTIDE SEQUENCE</scope>
</reference>
<sequence>EEVSLEPVDNSTLVNAGDMPTEATDPDPWSGQWNGQETWWGWQEWDWSTSSWSPSSSSWAWSGSSSTSSTTSLAPDGGLTDRETMLPNAGLYPNVSPFIPEEGDVSWMMQMSSELCYKNKAYHDNKLIALMTCSGSSTSATPRSLVRNHAGHLVGSPSAWRKECKALKVFWRCSPADYNRVVPLQPSELQPVADNLVNVVAIGGSHESAQAASSSSSEEGASNYARSDIAYDDNGNLVDVSPCSS</sequence>
<proteinExistence type="predicted"/>
<feature type="region of interest" description="Disordered" evidence="1">
    <location>
        <begin position="1"/>
        <end position="33"/>
    </location>
</feature>
<feature type="compositionally biased region" description="Low complexity" evidence="1">
    <location>
        <begin position="61"/>
        <end position="72"/>
    </location>
</feature>
<dbReference type="OrthoDB" id="10511125at2759"/>
<protein>
    <submittedName>
        <fullName evidence="2">Uncharacterized protein</fullName>
    </submittedName>
</protein>
<feature type="region of interest" description="Disordered" evidence="1">
    <location>
        <begin position="61"/>
        <end position="85"/>
    </location>
</feature>
<name>A0A813BMZ7_9DINO</name>
<dbReference type="AlphaFoldDB" id="A0A813BMZ7"/>